<reference evidence="1 2" key="1">
    <citation type="submission" date="2016-04" db="EMBL/GenBank/DDBJ databases">
        <title>ATOL: Assembling a taxonomically balanced genome-scale reconstruction of the evolutionary history of the Enterobacteriaceae.</title>
        <authorList>
            <person name="Plunkett G.III."/>
            <person name="Neeno-Eckwall E.C."/>
            <person name="Glasner J.D."/>
            <person name="Perna N.T."/>
        </authorList>
    </citation>
    <scope>NUCLEOTIDE SEQUENCE [LARGE SCALE GENOMIC DNA]</scope>
    <source>
        <strain evidence="1 2">ATCC 51604</strain>
    </source>
</reference>
<comment type="caution">
    <text evidence="1">The sequence shown here is derived from an EMBL/GenBank/DDBJ whole genome shotgun (WGS) entry which is preliminary data.</text>
</comment>
<dbReference type="AlphaFoldDB" id="A0A1B7HMF1"/>
<evidence type="ECO:0000313" key="1">
    <source>
        <dbReference type="EMBL" id="OAT16797.1"/>
    </source>
</evidence>
<proteinExistence type="predicted"/>
<name>A0A1B7HMF1_9ENTR</name>
<accession>A0A1B7HMF1</accession>
<gene>
    <name evidence="1" type="ORF">M977_04416</name>
</gene>
<sequence length="78" mass="8472">MNSFAHIDSTYPVSGTAYASKKQPSTTTQTNGFKPTYIDGAGVLVRGDPVEVAELNYIFNDLYEQAANIDRILTAKGK</sequence>
<dbReference type="Proteomes" id="UP000078504">
    <property type="component" value="Unassembled WGS sequence"/>
</dbReference>
<dbReference type="PATRIC" id="fig|1354253.4.peg.4535"/>
<dbReference type="RefSeq" id="WP_064518900.1">
    <property type="nucleotide sequence ID" value="NZ_LXEP01000045.1"/>
</dbReference>
<organism evidence="1 2">
    <name type="scientific">Buttiauxella gaviniae ATCC 51604</name>
    <dbReference type="NCBI Taxonomy" id="1354253"/>
    <lineage>
        <taxon>Bacteria</taxon>
        <taxon>Pseudomonadati</taxon>
        <taxon>Pseudomonadota</taxon>
        <taxon>Gammaproteobacteria</taxon>
        <taxon>Enterobacterales</taxon>
        <taxon>Enterobacteriaceae</taxon>
        <taxon>Buttiauxella</taxon>
    </lineage>
</organism>
<protein>
    <submittedName>
        <fullName evidence="1">Uncharacterized protein</fullName>
    </submittedName>
</protein>
<dbReference type="EMBL" id="LXEP01000045">
    <property type="protein sequence ID" value="OAT16797.1"/>
    <property type="molecule type" value="Genomic_DNA"/>
</dbReference>
<evidence type="ECO:0000313" key="2">
    <source>
        <dbReference type="Proteomes" id="UP000078504"/>
    </source>
</evidence>